<evidence type="ECO:0000313" key="1">
    <source>
        <dbReference type="Proteomes" id="UP000887565"/>
    </source>
</evidence>
<accession>A0A915KP58</accession>
<name>A0A915KP58_ROMCU</name>
<dbReference type="WBParaSite" id="nRc.2.0.1.t40239-RA">
    <property type="protein sequence ID" value="nRc.2.0.1.t40239-RA"/>
    <property type="gene ID" value="nRc.2.0.1.g40239"/>
</dbReference>
<sequence>MLGTLLMAKSHGEMAMQIEEMDDQWRRHFSIEVERQRKTEKDNSVAKHSRFSYVQNPLISIKIPTIVPPCCDFVKSFNVILS</sequence>
<proteinExistence type="predicted"/>
<keyword evidence="1" id="KW-1185">Reference proteome</keyword>
<protein>
    <submittedName>
        <fullName evidence="2">Uncharacterized protein</fullName>
    </submittedName>
</protein>
<dbReference type="AlphaFoldDB" id="A0A915KP58"/>
<evidence type="ECO:0000313" key="2">
    <source>
        <dbReference type="WBParaSite" id="nRc.2.0.1.t40239-RA"/>
    </source>
</evidence>
<organism evidence="1 2">
    <name type="scientific">Romanomermis culicivorax</name>
    <name type="common">Nematode worm</name>
    <dbReference type="NCBI Taxonomy" id="13658"/>
    <lineage>
        <taxon>Eukaryota</taxon>
        <taxon>Metazoa</taxon>
        <taxon>Ecdysozoa</taxon>
        <taxon>Nematoda</taxon>
        <taxon>Enoplea</taxon>
        <taxon>Dorylaimia</taxon>
        <taxon>Mermithida</taxon>
        <taxon>Mermithoidea</taxon>
        <taxon>Mermithidae</taxon>
        <taxon>Romanomermis</taxon>
    </lineage>
</organism>
<reference evidence="2" key="1">
    <citation type="submission" date="2022-11" db="UniProtKB">
        <authorList>
            <consortium name="WormBaseParasite"/>
        </authorList>
    </citation>
    <scope>IDENTIFICATION</scope>
</reference>
<dbReference type="Proteomes" id="UP000887565">
    <property type="component" value="Unplaced"/>
</dbReference>